<evidence type="ECO:0000313" key="3">
    <source>
        <dbReference type="Proteomes" id="UP000321798"/>
    </source>
</evidence>
<accession>A0A512PI02</accession>
<comment type="caution">
    <text evidence="2">The sequence shown here is derived from an EMBL/GenBank/DDBJ whole genome shotgun (WGS) entry which is preliminary data.</text>
</comment>
<dbReference type="EMBL" id="BKAL01000016">
    <property type="protein sequence ID" value="GEP70839.1"/>
    <property type="molecule type" value="Genomic_DNA"/>
</dbReference>
<gene>
    <name evidence="2" type="ORF">CSO01_35540</name>
</gene>
<keyword evidence="3" id="KW-1185">Reference proteome</keyword>
<protein>
    <submittedName>
        <fullName evidence="2">Uncharacterized protein</fullName>
    </submittedName>
</protein>
<proteinExistence type="predicted"/>
<feature type="transmembrane region" description="Helical" evidence="1">
    <location>
        <begin position="94"/>
        <end position="117"/>
    </location>
</feature>
<evidence type="ECO:0000256" key="1">
    <source>
        <dbReference type="SAM" id="Phobius"/>
    </source>
</evidence>
<organism evidence="2 3">
    <name type="scientific">Cellulomonas soli</name>
    <dbReference type="NCBI Taxonomy" id="931535"/>
    <lineage>
        <taxon>Bacteria</taxon>
        <taxon>Bacillati</taxon>
        <taxon>Actinomycetota</taxon>
        <taxon>Actinomycetes</taxon>
        <taxon>Micrococcales</taxon>
        <taxon>Cellulomonadaceae</taxon>
        <taxon>Cellulomonas</taxon>
    </lineage>
</organism>
<feature type="transmembrane region" description="Helical" evidence="1">
    <location>
        <begin position="162"/>
        <end position="182"/>
    </location>
</feature>
<evidence type="ECO:0000313" key="2">
    <source>
        <dbReference type="EMBL" id="GEP70839.1"/>
    </source>
</evidence>
<keyword evidence="1" id="KW-1133">Transmembrane helix</keyword>
<feature type="transmembrane region" description="Helical" evidence="1">
    <location>
        <begin position="138"/>
        <end position="156"/>
    </location>
</feature>
<sequence length="196" mass="20133">MSRASAWLRGRDRPDRDVELRTGATVPGLVLRLAAGVWATLALVVAWSSPGPHVNPALVVLLAVLVGALVARPAEGTGGVLVLAVGLRVAVGDPLTWPAVAALVLLVHLLLATVAHAARAGWRTRVELAVLAVGRREVVLVQVGAQVLAALAVALLHDGPGLGDLVRVGALGLAGAVLVVVLPRRDDSSGQDHDRD</sequence>
<name>A0A512PI02_9CELL</name>
<keyword evidence="1" id="KW-0812">Transmembrane</keyword>
<keyword evidence="1" id="KW-0472">Membrane</keyword>
<feature type="transmembrane region" description="Helical" evidence="1">
    <location>
        <begin position="29"/>
        <end position="47"/>
    </location>
</feature>
<dbReference type="AlphaFoldDB" id="A0A512PI02"/>
<reference evidence="2 3" key="1">
    <citation type="submission" date="2019-07" db="EMBL/GenBank/DDBJ databases">
        <title>Whole genome shotgun sequence of Cellulomonas soli NBRC 109434.</title>
        <authorList>
            <person name="Hosoyama A."/>
            <person name="Uohara A."/>
            <person name="Ohji S."/>
            <person name="Ichikawa N."/>
        </authorList>
    </citation>
    <scope>NUCLEOTIDE SEQUENCE [LARGE SCALE GENOMIC DNA]</scope>
    <source>
        <strain evidence="2 3">NBRC 109434</strain>
    </source>
</reference>
<feature type="transmembrane region" description="Helical" evidence="1">
    <location>
        <begin position="54"/>
        <end position="74"/>
    </location>
</feature>
<dbReference type="RefSeq" id="WP_146954606.1">
    <property type="nucleotide sequence ID" value="NZ_BAABBJ010000010.1"/>
</dbReference>
<dbReference type="Proteomes" id="UP000321798">
    <property type="component" value="Unassembled WGS sequence"/>
</dbReference>